<feature type="transmembrane region" description="Helical" evidence="16">
    <location>
        <begin position="157"/>
        <end position="180"/>
    </location>
</feature>
<evidence type="ECO:0000313" key="18">
    <source>
        <dbReference type="EMBL" id="AFK50137.1"/>
    </source>
</evidence>
<keyword evidence="6 16" id="KW-0679">Respiratory chain</keyword>
<comment type="catalytic activity">
    <reaction evidence="15 16">
        <text>a ubiquinone + NADH + 5 H(+)(in) = a ubiquinol + NAD(+) + 4 H(+)(out)</text>
        <dbReference type="Rhea" id="RHEA:29091"/>
        <dbReference type="Rhea" id="RHEA-COMP:9565"/>
        <dbReference type="Rhea" id="RHEA-COMP:9566"/>
        <dbReference type="ChEBI" id="CHEBI:15378"/>
        <dbReference type="ChEBI" id="CHEBI:16389"/>
        <dbReference type="ChEBI" id="CHEBI:17976"/>
        <dbReference type="ChEBI" id="CHEBI:57540"/>
        <dbReference type="ChEBI" id="CHEBI:57945"/>
        <dbReference type="EC" id="7.1.1.2"/>
    </reaction>
</comment>
<reference evidence="18" key="1">
    <citation type="submission" date="2012-04" db="EMBL/GenBank/DDBJ databases">
        <authorList>
            <person name="Pan T."/>
        </authorList>
    </citation>
    <scope>NUCLEOTIDE SEQUENCE</scope>
</reference>
<evidence type="ECO:0000256" key="2">
    <source>
        <dbReference type="ARBA" id="ARBA00009025"/>
    </source>
</evidence>
<evidence type="ECO:0000256" key="9">
    <source>
        <dbReference type="ARBA" id="ARBA00022982"/>
    </source>
</evidence>
<feature type="transmembrane region" description="Helical" evidence="16">
    <location>
        <begin position="130"/>
        <end position="151"/>
    </location>
</feature>
<feature type="transmembrane region" description="Helical" evidence="16">
    <location>
        <begin position="395"/>
        <end position="416"/>
    </location>
</feature>
<dbReference type="GeneID" id="17727837"/>
<name>V5IXA6_PALCE</name>
<dbReference type="PRINTS" id="PR01437">
    <property type="entry name" value="NUOXDRDTASE4"/>
</dbReference>
<keyword evidence="9 16" id="KW-0249">Electron transport</keyword>
<keyword evidence="11 16" id="KW-0520">NAD</keyword>
<comment type="subcellular location">
    <subcellularLocation>
        <location evidence="1 16">Mitochondrion membrane</location>
        <topology evidence="1 16">Multi-pass membrane protein</topology>
    </subcellularLocation>
</comment>
<comment type="similarity">
    <text evidence="2 16">Belongs to the complex I subunit 4 family.</text>
</comment>
<keyword evidence="10 16" id="KW-1133">Transmembrane helix</keyword>
<accession>V5IXA6</accession>
<reference evidence="18" key="2">
    <citation type="journal article" date="2013" name="Folia Parasitol.">
        <title>The complete mitochondrial genome of Pallisentis celatus (Acanthocephala) with phylogenetic analysis of acanthocephalans and rotifers.</title>
        <authorList>
            <person name="Pan T.S."/>
            <person name="Nie P."/>
        </authorList>
    </citation>
    <scope>NUCLEOTIDE SEQUENCE</scope>
</reference>
<keyword evidence="13 16" id="KW-0496">Mitochondrion</keyword>
<keyword evidence="12 16" id="KW-0830">Ubiquinone</keyword>
<feature type="domain" description="NADH:quinone oxidoreductase/Mrp antiporter transmembrane" evidence="17">
    <location>
        <begin position="95"/>
        <end position="372"/>
    </location>
</feature>
<comment type="function">
    <text evidence="16">Core subunit of the mitochondrial membrane respiratory chain NADH dehydrogenase (Complex I) which catalyzes electron transfer from NADH through the respiratory chain, using ubiquinone as an electron acceptor. Essential for the catalytic activity and assembly of complex I.</text>
</comment>
<keyword evidence="14 16" id="KW-0472">Membrane</keyword>
<geneLocation type="mitochondrion" evidence="18"/>
<dbReference type="PANTHER" id="PTHR43507">
    <property type="entry name" value="NADH-UBIQUINONE OXIDOREDUCTASE CHAIN 4"/>
    <property type="match status" value="1"/>
</dbReference>
<evidence type="ECO:0000256" key="14">
    <source>
        <dbReference type="ARBA" id="ARBA00023136"/>
    </source>
</evidence>
<evidence type="ECO:0000256" key="5">
    <source>
        <dbReference type="ARBA" id="ARBA00022448"/>
    </source>
</evidence>
<feature type="transmembrane region" description="Helical" evidence="16">
    <location>
        <begin position="232"/>
        <end position="250"/>
    </location>
</feature>
<feature type="transmembrane region" description="Helical" evidence="16">
    <location>
        <begin position="362"/>
        <end position="386"/>
    </location>
</feature>
<evidence type="ECO:0000256" key="13">
    <source>
        <dbReference type="ARBA" id="ARBA00023128"/>
    </source>
</evidence>
<sequence>MVMLVFFMVLSSCLLGLWGEMYGLIFLTGLAALGSMSGCWVYQVEYFWLSGVSFFMIVLGLFFFVWKAELTWKSDRLINLFLLLGVFGSLVFFVSESWLLFLVMYEASLFFLVFMVLGSGGYYERLKSGYFLLIYTLLLSTPLFIYVLVILSKFGVMGFLSCSMLKGFFFLTCLLISFLVKVPLYGLHGWLPKVHVEAPTAGSMLLAGMLIKMGLWGMLLLGYCGLSFLVDWLWGLVVAGLVVSLFKMTVLTDLKQIVAYSSVVHMALVIMGVLYFPVSVLGVAMLMMVFHGVVSMGMFCGVGGFTEVVLTRALVLLSKIFVWGGCMGVVVLSLFVLNSGFPLSGGFIGEVSLMMELVQFDWVYLFGVFVLIFLGLVFNVIIVLVLHGREVLNSVVWGVYVFSLMFSVVLGVVGLFV</sequence>
<dbReference type="GO" id="GO:0042773">
    <property type="term" value="P:ATP synthesis coupled electron transport"/>
    <property type="evidence" value="ECO:0007669"/>
    <property type="project" value="InterPro"/>
</dbReference>
<evidence type="ECO:0000256" key="4">
    <source>
        <dbReference type="ARBA" id="ARBA00021006"/>
    </source>
</evidence>
<evidence type="ECO:0000256" key="10">
    <source>
        <dbReference type="ARBA" id="ARBA00022989"/>
    </source>
</evidence>
<feature type="transmembrane region" description="Helical" evidence="16">
    <location>
        <begin position="46"/>
        <end position="65"/>
    </location>
</feature>
<feature type="transmembrane region" description="Helical" evidence="16">
    <location>
        <begin position="77"/>
        <end position="94"/>
    </location>
</feature>
<dbReference type="InterPro" id="IPR001750">
    <property type="entry name" value="ND/Mrp_TM"/>
</dbReference>
<evidence type="ECO:0000259" key="17">
    <source>
        <dbReference type="Pfam" id="PF00361"/>
    </source>
</evidence>
<dbReference type="GO" id="GO:0031966">
    <property type="term" value="C:mitochondrial membrane"/>
    <property type="evidence" value="ECO:0007669"/>
    <property type="project" value="UniProtKB-SubCell"/>
</dbReference>
<dbReference type="EC" id="7.1.1.2" evidence="3 16"/>
<dbReference type="AlphaFoldDB" id="V5IXA6"/>
<dbReference type="GO" id="GO:0015990">
    <property type="term" value="P:electron transport coupled proton transport"/>
    <property type="evidence" value="ECO:0007669"/>
    <property type="project" value="TreeGrafter"/>
</dbReference>
<keyword evidence="8" id="KW-1278">Translocase</keyword>
<feature type="transmembrane region" description="Helical" evidence="16">
    <location>
        <begin position="100"/>
        <end position="123"/>
    </location>
</feature>
<evidence type="ECO:0000256" key="6">
    <source>
        <dbReference type="ARBA" id="ARBA00022660"/>
    </source>
</evidence>
<dbReference type="EMBL" id="JQ943583">
    <property type="protein sequence ID" value="AFK50137.1"/>
    <property type="molecule type" value="Genomic_DNA"/>
</dbReference>
<organism evidence="18">
    <name type="scientific">Pallisentis celatus</name>
    <name type="common">Thorny-headed worm</name>
    <name type="synonym">Neosentis celatus</name>
    <dbReference type="NCBI Taxonomy" id="935648"/>
    <lineage>
        <taxon>Eukaryota</taxon>
        <taxon>Metazoa</taxon>
        <taxon>Spiralia</taxon>
        <taxon>Lophotrochozoa</taxon>
        <taxon>Acanthocephala</taxon>
        <taxon>Eoacanthocephala</taxon>
        <taxon>Gyracanthocephala</taxon>
        <taxon>Quadrigyridae</taxon>
        <taxon>Pallisentis</taxon>
    </lineage>
</organism>
<evidence type="ECO:0000256" key="8">
    <source>
        <dbReference type="ARBA" id="ARBA00022967"/>
    </source>
</evidence>
<evidence type="ECO:0000256" key="15">
    <source>
        <dbReference type="ARBA" id="ARBA00049551"/>
    </source>
</evidence>
<feature type="transmembrane region" description="Helical" evidence="16">
    <location>
        <begin position="284"/>
        <end position="308"/>
    </location>
</feature>
<dbReference type="InterPro" id="IPR003918">
    <property type="entry name" value="NADH_UbQ_OxRdtase"/>
</dbReference>
<dbReference type="CTD" id="4538"/>
<evidence type="ECO:0000256" key="16">
    <source>
        <dbReference type="RuleBase" id="RU003297"/>
    </source>
</evidence>
<protein>
    <recommendedName>
        <fullName evidence="4 16">NADH-ubiquinone oxidoreductase chain 4</fullName>
        <ecNumber evidence="3 16">7.1.1.2</ecNumber>
    </recommendedName>
</protein>
<dbReference type="RefSeq" id="YP_008854345.1">
    <property type="nucleotide sequence ID" value="NC_022921.1"/>
</dbReference>
<dbReference type="GO" id="GO:0003954">
    <property type="term" value="F:NADH dehydrogenase activity"/>
    <property type="evidence" value="ECO:0007669"/>
    <property type="project" value="TreeGrafter"/>
</dbReference>
<evidence type="ECO:0000256" key="1">
    <source>
        <dbReference type="ARBA" id="ARBA00004225"/>
    </source>
</evidence>
<dbReference type="GO" id="GO:0008137">
    <property type="term" value="F:NADH dehydrogenase (ubiquinone) activity"/>
    <property type="evidence" value="ECO:0007669"/>
    <property type="project" value="UniProtKB-UniRule"/>
</dbReference>
<gene>
    <name evidence="18" type="primary">ND4</name>
</gene>
<evidence type="ECO:0000256" key="11">
    <source>
        <dbReference type="ARBA" id="ARBA00023027"/>
    </source>
</evidence>
<evidence type="ECO:0000256" key="3">
    <source>
        <dbReference type="ARBA" id="ARBA00012944"/>
    </source>
</evidence>
<dbReference type="GO" id="GO:0048039">
    <property type="term" value="F:ubiquinone binding"/>
    <property type="evidence" value="ECO:0007669"/>
    <property type="project" value="TreeGrafter"/>
</dbReference>
<feature type="transmembrane region" description="Helical" evidence="16">
    <location>
        <begin position="257"/>
        <end position="278"/>
    </location>
</feature>
<keyword evidence="7 16" id="KW-0812">Transmembrane</keyword>
<dbReference type="PANTHER" id="PTHR43507:SF20">
    <property type="entry name" value="NADH-UBIQUINONE OXIDOREDUCTASE CHAIN 4"/>
    <property type="match status" value="1"/>
</dbReference>
<proteinExistence type="inferred from homology"/>
<keyword evidence="5 16" id="KW-0813">Transport</keyword>
<evidence type="ECO:0000256" key="7">
    <source>
        <dbReference type="ARBA" id="ARBA00022692"/>
    </source>
</evidence>
<feature type="transmembrane region" description="Helical" evidence="16">
    <location>
        <begin position="201"/>
        <end position="220"/>
    </location>
</feature>
<dbReference type="Pfam" id="PF00361">
    <property type="entry name" value="Proton_antipo_M"/>
    <property type="match status" value="1"/>
</dbReference>
<evidence type="ECO:0000256" key="12">
    <source>
        <dbReference type="ARBA" id="ARBA00023075"/>
    </source>
</evidence>
<feature type="transmembrane region" description="Helical" evidence="16">
    <location>
        <begin position="320"/>
        <end position="342"/>
    </location>
</feature>